<dbReference type="EMBL" id="BARW01004110">
    <property type="protein sequence ID" value="GAI60027.1"/>
    <property type="molecule type" value="Genomic_DNA"/>
</dbReference>
<accession>X1PUZ6</accession>
<reference evidence="1" key="1">
    <citation type="journal article" date="2014" name="Front. Microbiol.">
        <title>High frequency of phylogenetically diverse reductive dehalogenase-homologous genes in deep subseafloor sedimentary metagenomes.</title>
        <authorList>
            <person name="Kawai M."/>
            <person name="Futagami T."/>
            <person name="Toyoda A."/>
            <person name="Takaki Y."/>
            <person name="Nishi S."/>
            <person name="Hori S."/>
            <person name="Arai W."/>
            <person name="Tsubouchi T."/>
            <person name="Morono Y."/>
            <person name="Uchiyama I."/>
            <person name="Ito T."/>
            <person name="Fujiyama A."/>
            <person name="Inagaki F."/>
            <person name="Takami H."/>
        </authorList>
    </citation>
    <scope>NUCLEOTIDE SEQUENCE</scope>
    <source>
        <strain evidence="1">Expedition CK06-06</strain>
    </source>
</reference>
<comment type="caution">
    <text evidence="1">The sequence shown here is derived from an EMBL/GenBank/DDBJ whole genome shotgun (WGS) entry which is preliminary data.</text>
</comment>
<sequence>MSPVADVIGAITILLGYEDIDYWHQETDPNWWAIRLWISRN</sequence>
<evidence type="ECO:0000313" key="1">
    <source>
        <dbReference type="EMBL" id="GAI60027.1"/>
    </source>
</evidence>
<name>X1PUZ6_9ZZZZ</name>
<gene>
    <name evidence="1" type="ORF">S12H4_09892</name>
</gene>
<dbReference type="AlphaFoldDB" id="X1PUZ6"/>
<protein>
    <submittedName>
        <fullName evidence="1">Uncharacterized protein</fullName>
    </submittedName>
</protein>
<organism evidence="1">
    <name type="scientific">marine sediment metagenome</name>
    <dbReference type="NCBI Taxonomy" id="412755"/>
    <lineage>
        <taxon>unclassified sequences</taxon>
        <taxon>metagenomes</taxon>
        <taxon>ecological metagenomes</taxon>
    </lineage>
</organism>
<proteinExistence type="predicted"/>